<evidence type="ECO:0000313" key="2">
    <source>
        <dbReference type="Proteomes" id="UP001177003"/>
    </source>
</evidence>
<keyword evidence="2" id="KW-1185">Reference proteome</keyword>
<dbReference type="EMBL" id="OX465079">
    <property type="protein sequence ID" value="CAI9275875.1"/>
    <property type="molecule type" value="Genomic_DNA"/>
</dbReference>
<sequence length="102" mass="11036">MDGMEQSVAELWRVIGIVGGTTMNEGVGSSDDSVSLMVVTTCSDGVMGVTAESSDIIVRTRLLGGYEGSPIVAFVVLKLNWNVFLGIVCHTNERIQMMRPWL</sequence>
<gene>
    <name evidence="1" type="ORF">LSALG_LOCUS15894</name>
</gene>
<name>A0AA36DYJ4_LACSI</name>
<protein>
    <submittedName>
        <fullName evidence="1">Uncharacterized protein</fullName>
    </submittedName>
</protein>
<proteinExistence type="predicted"/>
<accession>A0AA36DYJ4</accession>
<dbReference type="AlphaFoldDB" id="A0AA36DYJ4"/>
<organism evidence="1 2">
    <name type="scientific">Lactuca saligna</name>
    <name type="common">Willowleaf lettuce</name>
    <dbReference type="NCBI Taxonomy" id="75948"/>
    <lineage>
        <taxon>Eukaryota</taxon>
        <taxon>Viridiplantae</taxon>
        <taxon>Streptophyta</taxon>
        <taxon>Embryophyta</taxon>
        <taxon>Tracheophyta</taxon>
        <taxon>Spermatophyta</taxon>
        <taxon>Magnoliopsida</taxon>
        <taxon>eudicotyledons</taxon>
        <taxon>Gunneridae</taxon>
        <taxon>Pentapetalae</taxon>
        <taxon>asterids</taxon>
        <taxon>campanulids</taxon>
        <taxon>Asterales</taxon>
        <taxon>Asteraceae</taxon>
        <taxon>Cichorioideae</taxon>
        <taxon>Cichorieae</taxon>
        <taxon>Lactucinae</taxon>
        <taxon>Lactuca</taxon>
    </lineage>
</organism>
<evidence type="ECO:0000313" key="1">
    <source>
        <dbReference type="EMBL" id="CAI9275875.1"/>
    </source>
</evidence>
<dbReference type="Proteomes" id="UP001177003">
    <property type="component" value="Chromosome 3"/>
</dbReference>
<reference evidence="1" key="1">
    <citation type="submission" date="2023-04" db="EMBL/GenBank/DDBJ databases">
        <authorList>
            <person name="Vijverberg K."/>
            <person name="Xiong W."/>
            <person name="Schranz E."/>
        </authorList>
    </citation>
    <scope>NUCLEOTIDE SEQUENCE</scope>
</reference>